<dbReference type="Gene3D" id="1.10.260.40">
    <property type="entry name" value="lambda repressor-like DNA-binding domains"/>
    <property type="match status" value="1"/>
</dbReference>
<dbReference type="PANTHER" id="PTHR35010:SF2">
    <property type="entry name" value="BLL4672 PROTEIN"/>
    <property type="match status" value="1"/>
</dbReference>
<feature type="region of interest" description="Disordered" evidence="1">
    <location>
        <begin position="1"/>
        <end position="37"/>
    </location>
</feature>
<dbReference type="SUPFAM" id="SSF47413">
    <property type="entry name" value="lambda repressor-like DNA-binding domains"/>
    <property type="match status" value="1"/>
</dbReference>
<reference evidence="3" key="1">
    <citation type="submission" date="2022-10" db="EMBL/GenBank/DDBJ databases">
        <title>The complete genomes of actinobacterial strains from the NBC collection.</title>
        <authorList>
            <person name="Joergensen T.S."/>
            <person name="Alvarez Arevalo M."/>
            <person name="Sterndorff E.B."/>
            <person name="Faurdal D."/>
            <person name="Vuksanovic O."/>
            <person name="Mourched A.-S."/>
            <person name="Charusanti P."/>
            <person name="Shaw S."/>
            <person name="Blin K."/>
            <person name="Weber T."/>
        </authorList>
    </citation>
    <scope>NUCLEOTIDE SEQUENCE</scope>
    <source>
        <strain evidence="3">NBC_00093</strain>
    </source>
</reference>
<dbReference type="InterPro" id="IPR041413">
    <property type="entry name" value="MLTR_LBD"/>
</dbReference>
<dbReference type="SMART" id="SM00530">
    <property type="entry name" value="HTH_XRE"/>
    <property type="match status" value="1"/>
</dbReference>
<protein>
    <submittedName>
        <fullName evidence="3">Helix-turn-helix transcriptional regulator</fullName>
    </submittedName>
</protein>
<dbReference type="PROSITE" id="PS50943">
    <property type="entry name" value="HTH_CROC1"/>
    <property type="match status" value="1"/>
</dbReference>
<dbReference type="GO" id="GO:0003677">
    <property type="term" value="F:DNA binding"/>
    <property type="evidence" value="ECO:0007669"/>
    <property type="project" value="InterPro"/>
</dbReference>
<dbReference type="EMBL" id="CP108222">
    <property type="protein sequence ID" value="WTT15538.1"/>
    <property type="molecule type" value="Genomic_DNA"/>
</dbReference>
<dbReference type="Pfam" id="PF17765">
    <property type="entry name" value="MLTR_LBD"/>
    <property type="match status" value="1"/>
</dbReference>
<dbReference type="InterPro" id="IPR001387">
    <property type="entry name" value="Cro/C1-type_HTH"/>
</dbReference>
<proteinExistence type="predicted"/>
<dbReference type="Gene3D" id="3.30.450.180">
    <property type="match status" value="1"/>
</dbReference>
<dbReference type="AlphaFoldDB" id="A0AAU1ZW37"/>
<gene>
    <name evidence="3" type="ORF">OHA22_08405</name>
</gene>
<feature type="domain" description="HTH cro/C1-type" evidence="2">
    <location>
        <begin position="41"/>
        <end position="81"/>
    </location>
</feature>
<evidence type="ECO:0000256" key="1">
    <source>
        <dbReference type="SAM" id="MobiDB-lite"/>
    </source>
</evidence>
<dbReference type="CDD" id="cd00093">
    <property type="entry name" value="HTH_XRE"/>
    <property type="match status" value="1"/>
</dbReference>
<evidence type="ECO:0000313" key="3">
    <source>
        <dbReference type="EMBL" id="WTT15538.1"/>
    </source>
</evidence>
<accession>A0AAU1ZW37</accession>
<dbReference type="InterPro" id="IPR010982">
    <property type="entry name" value="Lambda_DNA-bd_dom_sf"/>
</dbReference>
<evidence type="ECO:0000259" key="2">
    <source>
        <dbReference type="PROSITE" id="PS50943"/>
    </source>
</evidence>
<dbReference type="Pfam" id="PF13560">
    <property type="entry name" value="HTH_31"/>
    <property type="match status" value="1"/>
</dbReference>
<sequence>MDNDIRHDPVGGLGPFLRSRRERLSPDAAGLSGAGRRRVPGLRRDEVATLAGVSPSYYSRLEQGRELSPSPRVLEALARALRLGDEDKGELFRLAQPTARRTKSPVRVERVRPHLRQLIESWTATPAFIIGHAQDLLATNALADALYGDFAQHDNVLRMLFLDPTAKTFYRNAERARHRAVADLQRTAASTPEDPRILELVGELSVRSGEFRALWAREYTRVPPYDVKHVRHSVVGDLELRHEALSIRSVPGQQLVVLQAEPGSPSADGLALLGSVSAPEVPRFP</sequence>
<organism evidence="3">
    <name type="scientific">Streptomyces sp. NBC_00093</name>
    <dbReference type="NCBI Taxonomy" id="2975649"/>
    <lineage>
        <taxon>Bacteria</taxon>
        <taxon>Bacillati</taxon>
        <taxon>Actinomycetota</taxon>
        <taxon>Actinomycetes</taxon>
        <taxon>Kitasatosporales</taxon>
        <taxon>Streptomycetaceae</taxon>
        <taxon>Streptomyces</taxon>
    </lineage>
</organism>
<dbReference type="PANTHER" id="PTHR35010">
    <property type="entry name" value="BLL4672 PROTEIN-RELATED"/>
    <property type="match status" value="1"/>
</dbReference>
<name>A0AAU1ZW37_9ACTN</name>